<dbReference type="PROSITE" id="PS01229">
    <property type="entry name" value="COF_2"/>
    <property type="match status" value="1"/>
</dbReference>
<dbReference type="PROSITE" id="PS01228">
    <property type="entry name" value="COF_1"/>
    <property type="match status" value="1"/>
</dbReference>
<gene>
    <name evidence="3" type="ORF">DW084_02005</name>
    <name evidence="2" type="ORF">GFU50_14275</name>
    <name evidence="1" type="ORF">P7I34_05785</name>
</gene>
<dbReference type="Gene3D" id="3.30.1240.10">
    <property type="match status" value="1"/>
</dbReference>
<dbReference type="Proteomes" id="UP000422837">
    <property type="component" value="Chromosome"/>
</dbReference>
<proteinExistence type="predicted"/>
<dbReference type="SFLD" id="SFLDS00003">
    <property type="entry name" value="Haloacid_Dehalogenase"/>
    <property type="match status" value="1"/>
</dbReference>
<dbReference type="Proteomes" id="UP000286288">
    <property type="component" value="Unassembled WGS sequence"/>
</dbReference>
<dbReference type="GO" id="GO:0005829">
    <property type="term" value="C:cytosol"/>
    <property type="evidence" value="ECO:0007669"/>
    <property type="project" value="TreeGrafter"/>
</dbReference>
<dbReference type="RefSeq" id="WP_010749892.1">
    <property type="nucleotide sequence ID" value="NZ_BAAAXK010000001.1"/>
</dbReference>
<evidence type="ECO:0000313" key="3">
    <source>
        <dbReference type="EMBL" id="RHK07924.1"/>
    </source>
</evidence>
<keyword evidence="3" id="KW-0378">Hydrolase</keyword>
<evidence type="ECO:0000313" key="5">
    <source>
        <dbReference type="Proteomes" id="UP000422837"/>
    </source>
</evidence>
<dbReference type="CDD" id="cd07516">
    <property type="entry name" value="HAD_Pase"/>
    <property type="match status" value="1"/>
</dbReference>
<dbReference type="InterPro" id="IPR000150">
    <property type="entry name" value="Cof"/>
</dbReference>
<dbReference type="SFLD" id="SFLDG01144">
    <property type="entry name" value="C2.B.4:_PGP_Like"/>
    <property type="match status" value="1"/>
</dbReference>
<evidence type="ECO:0000313" key="4">
    <source>
        <dbReference type="Proteomes" id="UP000286288"/>
    </source>
</evidence>
<dbReference type="GO" id="GO:0000287">
    <property type="term" value="F:magnesium ion binding"/>
    <property type="evidence" value="ECO:0007669"/>
    <property type="project" value="TreeGrafter"/>
</dbReference>
<protein>
    <submittedName>
        <fullName evidence="3">Cof-type HAD-IIB family hydrolase</fullName>
    </submittedName>
</protein>
<evidence type="ECO:0000313" key="6">
    <source>
        <dbReference type="Proteomes" id="UP001253851"/>
    </source>
</evidence>
<dbReference type="AlphaFoldDB" id="A0A1L8SKR6"/>
<name>A0A1L8SKR6_ENTCA</name>
<reference evidence="1 6" key="3">
    <citation type="submission" date="2023-03" db="EMBL/GenBank/DDBJ databases">
        <authorList>
            <person name="Shen W."/>
            <person name="Cai J."/>
        </authorList>
    </citation>
    <scope>NUCLEOTIDE SEQUENCE [LARGE SCALE GENOMIC DNA]</scope>
    <source>
        <strain evidence="1 6">B516</strain>
    </source>
</reference>
<dbReference type="InterPro" id="IPR023214">
    <property type="entry name" value="HAD_sf"/>
</dbReference>
<dbReference type="SUPFAM" id="SSF56784">
    <property type="entry name" value="HAD-like"/>
    <property type="match status" value="1"/>
</dbReference>
<dbReference type="NCBIfam" id="TIGR00099">
    <property type="entry name" value="Cof-subfamily"/>
    <property type="match status" value="1"/>
</dbReference>
<evidence type="ECO:0000313" key="2">
    <source>
        <dbReference type="EMBL" id="QGN30608.1"/>
    </source>
</evidence>
<dbReference type="InterPro" id="IPR036412">
    <property type="entry name" value="HAD-like_sf"/>
</dbReference>
<dbReference type="EMBL" id="CP046123">
    <property type="protein sequence ID" value="QGN30608.1"/>
    <property type="molecule type" value="Genomic_DNA"/>
</dbReference>
<dbReference type="Gene3D" id="3.40.50.1000">
    <property type="entry name" value="HAD superfamily/HAD-like"/>
    <property type="match status" value="1"/>
</dbReference>
<dbReference type="InterPro" id="IPR006379">
    <property type="entry name" value="HAD-SF_hydro_IIB"/>
</dbReference>
<evidence type="ECO:0000313" key="1">
    <source>
        <dbReference type="EMBL" id="MDT2982163.1"/>
    </source>
</evidence>
<dbReference type="EMBL" id="JARQDZ010000002">
    <property type="protein sequence ID" value="MDT2982163.1"/>
    <property type="molecule type" value="Genomic_DNA"/>
</dbReference>
<reference evidence="2 5" key="2">
    <citation type="submission" date="2019-11" db="EMBL/GenBank/DDBJ databases">
        <title>Detection and genome characteristic of a blood enterococcus casselifavus isolate from Zhengzhou,china.</title>
        <authorList>
            <person name="Wen P."/>
        </authorList>
    </citation>
    <scope>NUCLEOTIDE SEQUENCE [LARGE SCALE GENOMIC DNA]</scope>
    <source>
        <strain evidence="2 5">EC291</strain>
    </source>
</reference>
<dbReference type="Pfam" id="PF08282">
    <property type="entry name" value="Hydrolase_3"/>
    <property type="match status" value="1"/>
</dbReference>
<accession>A0A1L8SKR6</accession>
<dbReference type="EMBL" id="QRMZ01000002">
    <property type="protein sequence ID" value="RHK07924.1"/>
    <property type="molecule type" value="Genomic_DNA"/>
</dbReference>
<organism evidence="3 4">
    <name type="scientific">Enterococcus casseliflavus</name>
    <name type="common">Enterococcus flavescens</name>
    <dbReference type="NCBI Taxonomy" id="37734"/>
    <lineage>
        <taxon>Bacteria</taxon>
        <taxon>Bacillati</taxon>
        <taxon>Bacillota</taxon>
        <taxon>Bacilli</taxon>
        <taxon>Lactobacillales</taxon>
        <taxon>Enterococcaceae</taxon>
        <taxon>Enterococcus</taxon>
    </lineage>
</organism>
<dbReference type="PANTHER" id="PTHR10000">
    <property type="entry name" value="PHOSPHOSERINE PHOSPHATASE"/>
    <property type="match status" value="1"/>
</dbReference>
<reference evidence="3 4" key="1">
    <citation type="submission" date="2018-08" db="EMBL/GenBank/DDBJ databases">
        <title>A genome reference for cultivated species of the human gut microbiota.</title>
        <authorList>
            <person name="Zou Y."/>
            <person name="Xue W."/>
            <person name="Luo G."/>
        </authorList>
    </citation>
    <scope>NUCLEOTIDE SEQUENCE [LARGE SCALE GENOMIC DNA]</scope>
    <source>
        <strain evidence="3 4">AF48-16</strain>
    </source>
</reference>
<dbReference type="NCBIfam" id="TIGR01484">
    <property type="entry name" value="HAD-SF-IIB"/>
    <property type="match status" value="1"/>
</dbReference>
<sequence length="289" mass="31771">MIKLIASDMDGTLLNASMQISEENIQAIKYAQSKGIEFMVATGRNRKEALPPLQEAGIDCAMITLNGAQVYDEAGNSLFTVPISHEQTRSLIDLLKENDIYFEISTSNGIYSESQTRRIENFAIHTAEAMPHLTHKMAIAMTAARLEFLPINYVDDFSELFSIEELEFLKVICFHQDGARVLGPITKIIDGYGDLVVTSSGQNNIEINHRNAQKGIAVAHVAKDRMISLEEVMTIGDNLNDVSMLQLAGVSFAMGNGELEVKEAAKYLTDTNIESGVGKAIVRAIDENL</sequence>
<dbReference type="Proteomes" id="UP001253851">
    <property type="component" value="Unassembled WGS sequence"/>
</dbReference>
<dbReference type="GO" id="GO:0016791">
    <property type="term" value="F:phosphatase activity"/>
    <property type="evidence" value="ECO:0007669"/>
    <property type="project" value="UniProtKB-ARBA"/>
</dbReference>
<dbReference type="SFLD" id="SFLDG01140">
    <property type="entry name" value="C2.B:_Phosphomannomutase_and_P"/>
    <property type="match status" value="1"/>
</dbReference>
<dbReference type="PANTHER" id="PTHR10000:SF55">
    <property type="entry name" value="5-AMINO-6-(5-PHOSPHO-D-RIBITYLAMINO)URACIL PHOSPHATASE YCSE"/>
    <property type="match status" value="1"/>
</dbReference>